<organism evidence="2 3">
    <name type="scientific">Coffea canephora</name>
    <name type="common">Robusta coffee</name>
    <dbReference type="NCBI Taxonomy" id="49390"/>
    <lineage>
        <taxon>Eukaryota</taxon>
        <taxon>Viridiplantae</taxon>
        <taxon>Streptophyta</taxon>
        <taxon>Embryophyta</taxon>
        <taxon>Tracheophyta</taxon>
        <taxon>Spermatophyta</taxon>
        <taxon>Magnoliopsida</taxon>
        <taxon>eudicotyledons</taxon>
        <taxon>Gunneridae</taxon>
        <taxon>Pentapetalae</taxon>
        <taxon>asterids</taxon>
        <taxon>lamiids</taxon>
        <taxon>Gentianales</taxon>
        <taxon>Rubiaceae</taxon>
        <taxon>Ixoroideae</taxon>
        <taxon>Gardenieae complex</taxon>
        <taxon>Bertiereae - Coffeeae clade</taxon>
        <taxon>Coffeeae</taxon>
        <taxon>Coffea</taxon>
    </lineage>
</organism>
<dbReference type="GO" id="GO:0008081">
    <property type="term" value="F:phosphoric diester hydrolase activity"/>
    <property type="evidence" value="ECO:0007669"/>
    <property type="project" value="InterPro"/>
</dbReference>
<evidence type="ECO:0000313" key="3">
    <source>
        <dbReference type="Proteomes" id="UP000295252"/>
    </source>
</evidence>
<dbReference type="InterPro" id="IPR051057">
    <property type="entry name" value="PI-PLC_domain"/>
</dbReference>
<dbReference type="Pfam" id="PF26178">
    <property type="entry name" value="PI-PLC_cat"/>
    <property type="match status" value="2"/>
</dbReference>
<dbReference type="InterPro" id="IPR017946">
    <property type="entry name" value="PLC-like_Pdiesterase_TIM-brl"/>
</dbReference>
<evidence type="ECO:0000313" key="2">
    <source>
        <dbReference type="EMBL" id="CDP14973.1"/>
    </source>
</evidence>
<protein>
    <recommendedName>
        <fullName evidence="4">Phosphatidylinositol-specific phospholipase C X domain-containing protein</fullName>
    </recommendedName>
</protein>
<feature type="transmembrane region" description="Helical" evidence="1">
    <location>
        <begin position="313"/>
        <end position="334"/>
    </location>
</feature>
<gene>
    <name evidence="2" type="ORF">GSCOC_T00042492001</name>
</gene>
<dbReference type="PANTHER" id="PTHR13593:SF140">
    <property type="entry name" value="PLC-LIKE PHOSPHODIESTERASE"/>
    <property type="match status" value="1"/>
</dbReference>
<evidence type="ECO:0008006" key="4">
    <source>
        <dbReference type="Google" id="ProtNLM"/>
    </source>
</evidence>
<keyword evidence="1" id="KW-0812">Transmembrane</keyword>
<name>A0A068V511_COFCA</name>
<keyword evidence="3" id="KW-1185">Reference proteome</keyword>
<keyword evidence="1" id="KW-0472">Membrane</keyword>
<dbReference type="Gramene" id="CDP14973">
    <property type="protein sequence ID" value="CDP14973"/>
    <property type="gene ID" value="GSCOC_T00042492001"/>
</dbReference>
<dbReference type="Proteomes" id="UP000295252">
    <property type="component" value="Chromosome X"/>
</dbReference>
<dbReference type="PhylomeDB" id="A0A068V511"/>
<dbReference type="SUPFAM" id="SSF51695">
    <property type="entry name" value="PLC-like phosphodiesterases"/>
    <property type="match status" value="1"/>
</dbReference>
<evidence type="ECO:0000256" key="1">
    <source>
        <dbReference type="SAM" id="Phobius"/>
    </source>
</evidence>
<dbReference type="AlphaFoldDB" id="A0A068V511"/>
<accession>A0A068V511</accession>
<keyword evidence="1" id="KW-1133">Transmembrane helix</keyword>
<dbReference type="GO" id="GO:0006629">
    <property type="term" value="P:lipid metabolic process"/>
    <property type="evidence" value="ECO:0007669"/>
    <property type="project" value="InterPro"/>
</dbReference>
<reference evidence="3" key="1">
    <citation type="journal article" date="2014" name="Science">
        <title>The coffee genome provides insight into the convergent evolution of caffeine biosynthesis.</title>
        <authorList>
            <person name="Denoeud F."/>
            <person name="Carretero-Paulet L."/>
            <person name="Dereeper A."/>
            <person name="Droc G."/>
            <person name="Guyot R."/>
            <person name="Pietrella M."/>
            <person name="Zheng C."/>
            <person name="Alberti A."/>
            <person name="Anthony F."/>
            <person name="Aprea G."/>
            <person name="Aury J.M."/>
            <person name="Bento P."/>
            <person name="Bernard M."/>
            <person name="Bocs S."/>
            <person name="Campa C."/>
            <person name="Cenci A."/>
            <person name="Combes M.C."/>
            <person name="Crouzillat D."/>
            <person name="Da Silva C."/>
            <person name="Daddiego L."/>
            <person name="De Bellis F."/>
            <person name="Dussert S."/>
            <person name="Garsmeur O."/>
            <person name="Gayraud T."/>
            <person name="Guignon V."/>
            <person name="Jahn K."/>
            <person name="Jamilloux V."/>
            <person name="Joet T."/>
            <person name="Labadie K."/>
            <person name="Lan T."/>
            <person name="Leclercq J."/>
            <person name="Lepelley M."/>
            <person name="Leroy T."/>
            <person name="Li L.T."/>
            <person name="Librado P."/>
            <person name="Lopez L."/>
            <person name="Munoz A."/>
            <person name="Noel B."/>
            <person name="Pallavicini A."/>
            <person name="Perrotta G."/>
            <person name="Poncet V."/>
            <person name="Pot D."/>
            <person name="Priyono X."/>
            <person name="Rigoreau M."/>
            <person name="Rouard M."/>
            <person name="Rozas J."/>
            <person name="Tranchant-Dubreuil C."/>
            <person name="VanBuren R."/>
            <person name="Zhang Q."/>
            <person name="Andrade A.C."/>
            <person name="Argout X."/>
            <person name="Bertrand B."/>
            <person name="de Kochko A."/>
            <person name="Graziosi G."/>
            <person name="Henry R.J."/>
            <person name="Jayarama X."/>
            <person name="Ming R."/>
            <person name="Nagai C."/>
            <person name="Rounsley S."/>
            <person name="Sankoff D."/>
            <person name="Giuliano G."/>
            <person name="Albert V.A."/>
            <person name="Wincker P."/>
            <person name="Lashermes P."/>
        </authorList>
    </citation>
    <scope>NUCLEOTIDE SEQUENCE [LARGE SCALE GENOMIC DNA]</scope>
    <source>
        <strain evidence="3">cv. DH200-94</strain>
    </source>
</reference>
<dbReference type="EMBL" id="HG739177">
    <property type="protein sequence ID" value="CDP14973.1"/>
    <property type="molecule type" value="Genomic_DNA"/>
</dbReference>
<dbReference type="InParanoid" id="A0A068V511"/>
<dbReference type="PANTHER" id="PTHR13593">
    <property type="match status" value="1"/>
</dbReference>
<sequence>MGKRCSNFNIISSIGRRAVKTFAENGNRNQPFFILLLVLLSSVAFISSNACSTGNYQLLDSCTTSADCGPALHCGSCPSIRKTRSFCARGKAIIPTSISNGLPFNKYTWLVTHNRIALLFTNQLRNGVRGLMLDMYDFEDDIWLCHSFRGQCYNFTAFEPAIVTLKEVEAFSNANPTDIVTIIIEDYVHAPKGLTKFQPEIWEWCLVHAQTRRNKSHSTRTVHPFFSKAAGNIMPNISAINFYLRSDGGGVFDAVDRMNGQTLCGCTTVTACQAGAPCGSCKSFPASNTTLAAISSAASFLKPVRSTGTAATIQFSSVMATFLYAMAIMFLLFLKLDMFQQNICKN</sequence>
<dbReference type="STRING" id="49390.A0A068V511"/>
<proteinExistence type="predicted"/>
<dbReference type="Gene3D" id="3.20.20.190">
    <property type="entry name" value="Phosphatidylinositol (PI) phosphodiesterase"/>
    <property type="match status" value="1"/>
</dbReference>